<evidence type="ECO:0000256" key="1">
    <source>
        <dbReference type="SAM" id="MobiDB-lite"/>
    </source>
</evidence>
<evidence type="ECO:0000313" key="3">
    <source>
        <dbReference type="Proteomes" id="UP000799424"/>
    </source>
</evidence>
<dbReference type="Proteomes" id="UP000799424">
    <property type="component" value="Unassembled WGS sequence"/>
</dbReference>
<accession>A0A6A6ZE36</accession>
<feature type="compositionally biased region" description="Basic residues" evidence="1">
    <location>
        <begin position="330"/>
        <end position="353"/>
    </location>
</feature>
<protein>
    <submittedName>
        <fullName evidence="2">Uncharacterized protein</fullName>
    </submittedName>
</protein>
<sequence length="376" mass="43069">MLRKLELYIDHDDRQSWNVVNERAFLSPLDALSSIQHLHISVNLPKLHPRHETSKRHFVPTLNLPPYNIHRKLRQRCYAVDDENDGSLVVECFPDFPILYEDSDEDLEATKQKERRMWERGVDVEAKLSAPSAIHMHRNCFSATAAPATHDTSNDTQICLEDRAPSYQLQNPRLGRRPSTHMPASLSSCHTITSTTKHATFGIVKDNAEKQQSENSPHLKATTKTATTHVLLDLLLHPLRLEDQNTIPADQHLLETQSINIVHQHHEYEQVDGAEEEKRDRGQGEDGRSEHDGRDENGRSEHESETQDRSKGNLGMKAMAKVEASPKTGTRSHIRRKTFRPRIRGRIKKKRSGAWRMREIFGRRFGMRDMGDCGGD</sequence>
<feature type="region of interest" description="Disordered" evidence="1">
    <location>
        <begin position="268"/>
        <end position="353"/>
    </location>
</feature>
<reference evidence="2" key="1">
    <citation type="journal article" date="2020" name="Stud. Mycol.">
        <title>101 Dothideomycetes genomes: a test case for predicting lifestyles and emergence of pathogens.</title>
        <authorList>
            <person name="Haridas S."/>
            <person name="Albert R."/>
            <person name="Binder M."/>
            <person name="Bloem J."/>
            <person name="Labutti K."/>
            <person name="Salamov A."/>
            <person name="Andreopoulos B."/>
            <person name="Baker S."/>
            <person name="Barry K."/>
            <person name="Bills G."/>
            <person name="Bluhm B."/>
            <person name="Cannon C."/>
            <person name="Castanera R."/>
            <person name="Culley D."/>
            <person name="Daum C."/>
            <person name="Ezra D."/>
            <person name="Gonzalez J."/>
            <person name="Henrissat B."/>
            <person name="Kuo A."/>
            <person name="Liang C."/>
            <person name="Lipzen A."/>
            <person name="Lutzoni F."/>
            <person name="Magnuson J."/>
            <person name="Mondo S."/>
            <person name="Nolan M."/>
            <person name="Ohm R."/>
            <person name="Pangilinan J."/>
            <person name="Park H.-J."/>
            <person name="Ramirez L."/>
            <person name="Alfaro M."/>
            <person name="Sun H."/>
            <person name="Tritt A."/>
            <person name="Yoshinaga Y."/>
            <person name="Zwiers L.-H."/>
            <person name="Turgeon B."/>
            <person name="Goodwin S."/>
            <person name="Spatafora J."/>
            <person name="Crous P."/>
            <person name="Grigoriev I."/>
        </authorList>
    </citation>
    <scope>NUCLEOTIDE SEQUENCE</scope>
    <source>
        <strain evidence="2">CBS 113818</strain>
    </source>
</reference>
<proteinExistence type="predicted"/>
<dbReference type="OrthoDB" id="4757095at2759"/>
<evidence type="ECO:0000313" key="2">
    <source>
        <dbReference type="EMBL" id="KAF2819280.1"/>
    </source>
</evidence>
<name>A0A6A6ZE36_9PLEO</name>
<dbReference type="AlphaFoldDB" id="A0A6A6ZE36"/>
<gene>
    <name evidence="2" type="ORF">CC86DRAFT_388089</name>
</gene>
<feature type="compositionally biased region" description="Basic and acidic residues" evidence="1">
    <location>
        <begin position="276"/>
        <end position="311"/>
    </location>
</feature>
<organism evidence="2 3">
    <name type="scientific">Ophiobolus disseminans</name>
    <dbReference type="NCBI Taxonomy" id="1469910"/>
    <lineage>
        <taxon>Eukaryota</taxon>
        <taxon>Fungi</taxon>
        <taxon>Dikarya</taxon>
        <taxon>Ascomycota</taxon>
        <taxon>Pezizomycotina</taxon>
        <taxon>Dothideomycetes</taxon>
        <taxon>Pleosporomycetidae</taxon>
        <taxon>Pleosporales</taxon>
        <taxon>Pleosporineae</taxon>
        <taxon>Phaeosphaeriaceae</taxon>
        <taxon>Ophiobolus</taxon>
    </lineage>
</organism>
<keyword evidence="3" id="KW-1185">Reference proteome</keyword>
<dbReference type="EMBL" id="MU006245">
    <property type="protein sequence ID" value="KAF2819280.1"/>
    <property type="molecule type" value="Genomic_DNA"/>
</dbReference>